<evidence type="ECO:0000256" key="9">
    <source>
        <dbReference type="ARBA" id="ARBA00022960"/>
    </source>
</evidence>
<keyword evidence="12 14" id="KW-0472">Membrane</keyword>
<dbReference type="Gene3D" id="3.40.710.10">
    <property type="entry name" value="DD-peptidase/beta-lactamase superfamily"/>
    <property type="match status" value="1"/>
</dbReference>
<evidence type="ECO:0000259" key="15">
    <source>
        <dbReference type="Pfam" id="PF00905"/>
    </source>
</evidence>
<keyword evidence="14" id="KW-0862">Zinc</keyword>
<feature type="binding site" evidence="14">
    <location>
        <position position="385"/>
    </location>
    <ligand>
        <name>Zn(2+)</name>
        <dbReference type="ChEBI" id="CHEBI:29105"/>
    </ligand>
</feature>
<evidence type="ECO:0000256" key="4">
    <source>
        <dbReference type="ARBA" id="ARBA00022519"/>
    </source>
</evidence>
<feature type="domain" description="Penicillin-binding protein dimerisation" evidence="16">
    <location>
        <begin position="64"/>
        <end position="235"/>
    </location>
</feature>
<dbReference type="InterPro" id="IPR001460">
    <property type="entry name" value="PCN-bd_Tpept"/>
</dbReference>
<gene>
    <name evidence="14 17" type="primary">mrdA</name>
    <name evidence="17" type="ORF">HCU74_16330</name>
</gene>
<dbReference type="SUPFAM" id="SSF56519">
    <property type="entry name" value="Penicillin binding protein dimerisation domain"/>
    <property type="match status" value="1"/>
</dbReference>
<dbReference type="NCBIfam" id="TIGR03423">
    <property type="entry name" value="pbp2_mrdA"/>
    <property type="match status" value="1"/>
</dbReference>
<dbReference type="RefSeq" id="WP_168451486.1">
    <property type="nucleotide sequence ID" value="NZ_JAAWWK010000006.1"/>
</dbReference>
<feature type="binding site" evidence="14">
    <location>
        <position position="371"/>
    </location>
    <ligand>
        <name>Zn(2+)</name>
        <dbReference type="ChEBI" id="CHEBI:29105"/>
    </ligand>
</feature>
<dbReference type="EC" id="3.4.16.4" evidence="14"/>
<dbReference type="EMBL" id="JAAWWK010000006">
    <property type="protein sequence ID" value="NKI18976.1"/>
    <property type="molecule type" value="Genomic_DNA"/>
</dbReference>
<evidence type="ECO:0000256" key="10">
    <source>
        <dbReference type="ARBA" id="ARBA00022984"/>
    </source>
</evidence>
<proteinExistence type="inferred from homology"/>
<dbReference type="InterPro" id="IPR050515">
    <property type="entry name" value="Beta-lactam/transpept"/>
</dbReference>
<dbReference type="HAMAP" id="MF_02081">
    <property type="entry name" value="MrdA_transpept"/>
    <property type="match status" value="1"/>
</dbReference>
<keyword evidence="8 14" id="KW-0378">Hydrolase</keyword>
<evidence type="ECO:0000256" key="6">
    <source>
        <dbReference type="ARBA" id="ARBA00022670"/>
    </source>
</evidence>
<feature type="active site" description="Acyl-ester intermediate" evidence="14">
    <location>
        <position position="326"/>
    </location>
</feature>
<evidence type="ECO:0000313" key="17">
    <source>
        <dbReference type="EMBL" id="NKI18976.1"/>
    </source>
</evidence>
<keyword evidence="9 14" id="KW-0133">Cell shape</keyword>
<keyword evidence="6 14" id="KW-0645">Protease</keyword>
<reference evidence="17 18" key="1">
    <citation type="submission" date="2020-04" db="EMBL/GenBank/DDBJ databases">
        <authorList>
            <person name="Yoon J."/>
        </authorList>
    </citation>
    <scope>NUCLEOTIDE SEQUENCE [LARGE SCALE GENOMIC DNA]</scope>
    <source>
        <strain evidence="17 18">KMU-166</strain>
    </source>
</reference>
<evidence type="ECO:0000259" key="16">
    <source>
        <dbReference type="Pfam" id="PF03717"/>
    </source>
</evidence>
<feature type="binding site" evidence="14">
    <location>
        <position position="350"/>
    </location>
    <ligand>
        <name>Zn(2+)</name>
        <dbReference type="ChEBI" id="CHEBI:29105"/>
    </ligand>
</feature>
<feature type="domain" description="Penicillin-binding protein transpeptidase" evidence="15">
    <location>
        <begin position="267"/>
        <end position="603"/>
    </location>
</feature>
<keyword evidence="10 14" id="KW-0573">Peptidoglycan synthesis</keyword>
<feature type="transmembrane region" description="Helical" evidence="14">
    <location>
        <begin position="21"/>
        <end position="40"/>
    </location>
</feature>
<dbReference type="Pfam" id="PF03717">
    <property type="entry name" value="PBP_dimer"/>
    <property type="match status" value="1"/>
</dbReference>
<keyword evidence="18" id="KW-1185">Reference proteome</keyword>
<organism evidence="17 18">
    <name type="scientific">Spongiibacter thalassae</name>
    <dbReference type="NCBI Taxonomy" id="2721624"/>
    <lineage>
        <taxon>Bacteria</taxon>
        <taxon>Pseudomonadati</taxon>
        <taxon>Pseudomonadota</taxon>
        <taxon>Gammaproteobacteria</taxon>
        <taxon>Cellvibrionales</taxon>
        <taxon>Spongiibacteraceae</taxon>
        <taxon>Spongiibacter</taxon>
    </lineage>
</organism>
<comment type="function">
    <text evidence="14">Catalyzes cross-linking of the peptidoglycan cell wall.</text>
</comment>
<comment type="subcellular location">
    <subcellularLocation>
        <location evidence="14">Cell inner membrane</location>
        <topology evidence="14">Single-pass membrane protein</topology>
    </subcellularLocation>
    <subcellularLocation>
        <location evidence="2">Cell membrane</location>
    </subcellularLocation>
    <subcellularLocation>
        <location evidence="1">Membrane</location>
        <topology evidence="1">Single-pass membrane protein</topology>
    </subcellularLocation>
</comment>
<evidence type="ECO:0000256" key="11">
    <source>
        <dbReference type="ARBA" id="ARBA00022989"/>
    </source>
</evidence>
<dbReference type="InterPro" id="IPR012338">
    <property type="entry name" value="Beta-lactam/transpept-like"/>
</dbReference>
<dbReference type="Gene3D" id="3.30.1390.30">
    <property type="entry name" value="Penicillin-binding protein 2a, domain 3"/>
    <property type="match status" value="1"/>
</dbReference>
<protein>
    <recommendedName>
        <fullName evidence="14">Peptidoglycan D,D-transpeptidase MrdA</fullName>
        <ecNumber evidence="14">3.4.16.4</ecNumber>
    </recommendedName>
    <alternativeName>
        <fullName evidence="14">Penicillin-binding protein 2</fullName>
        <shortName evidence="14">PBP-2</shortName>
    </alternativeName>
</protein>
<keyword evidence="3 14" id="KW-1003">Cell membrane</keyword>
<comment type="similarity">
    <text evidence="14">Belongs to the transpeptidase family. MrdA subfamily.</text>
</comment>
<dbReference type="Proteomes" id="UP000765845">
    <property type="component" value="Unassembled WGS sequence"/>
</dbReference>
<name>A0ABX1GJ88_9GAMM</name>
<evidence type="ECO:0000256" key="5">
    <source>
        <dbReference type="ARBA" id="ARBA00022645"/>
    </source>
</evidence>
<comment type="cofactor">
    <cofactor evidence="14">
        <name>Zn(2+)</name>
        <dbReference type="ChEBI" id="CHEBI:29105"/>
    </cofactor>
    <text evidence="14">Binds one Zn(2+) ion per subunit.</text>
</comment>
<evidence type="ECO:0000256" key="8">
    <source>
        <dbReference type="ARBA" id="ARBA00022801"/>
    </source>
</evidence>
<dbReference type="PANTHER" id="PTHR30627:SF2">
    <property type="entry name" value="PEPTIDOGLYCAN D,D-TRANSPEPTIDASE MRDA"/>
    <property type="match status" value="1"/>
</dbReference>
<evidence type="ECO:0000256" key="14">
    <source>
        <dbReference type="HAMAP-Rule" id="MF_02081"/>
    </source>
</evidence>
<feature type="binding site" evidence="14">
    <location>
        <position position="365"/>
    </location>
    <ligand>
        <name>Zn(2+)</name>
        <dbReference type="ChEBI" id="CHEBI:29105"/>
    </ligand>
</feature>
<keyword evidence="4 14" id="KW-0997">Cell inner membrane</keyword>
<evidence type="ECO:0000256" key="2">
    <source>
        <dbReference type="ARBA" id="ARBA00004236"/>
    </source>
</evidence>
<evidence type="ECO:0000256" key="3">
    <source>
        <dbReference type="ARBA" id="ARBA00022475"/>
    </source>
</evidence>
<dbReference type="Gene3D" id="3.90.1310.10">
    <property type="entry name" value="Penicillin-binding protein 2a (Domain 2)"/>
    <property type="match status" value="1"/>
</dbReference>
<sequence>MPKRQTLKNTPRERSIYKRRMFVSVLVVMLLTGVLVTRYAQLQILDFEIYITQSDRNRIQLMPIAPKRGLIFDRNGVLLAENIPSYTLTVVRERMPSLSEGLEVIADIVELNDDDIEQFYRRLKRRRPYEPVPLKFRLTEEEIARVAVNRHRIPGLEVDAQLVRHYPKGEIFAHVLGYVGRISEKEQDKIDPVNYSGTHYIGKIGLEKFYENLLHGTVGYQNVESNAHGRILRVLERHDPLPGGDIRLHLDAGVQEVAYNAMAGVRGAVVAIDPRSGGIVAMVSAPGYDTNLFVNGISSADYTALQDDPDLPLYNRALQGQYPPASTIKPIWALAGLHFGTVTPKTRFADPGWFSLPNDTRRYRDWKRGGHGYSINMEQAIAQSCDVYFYELAYKLGIDRLHSFGARFGLGDATGVDNTNERGGLLPSREWKQDVRGGHWYPGETINVGIGQGFMLATPLQLAVATSVIASRGELRAPRLLAAVGSEEHVAPLLGTMTDVPKAHWDAVVRSMEEVIFGAQGTARGLSKGVQYRFAGKTGTAQVVGIAEGAKYDSAALEKRKRDHALFVAFAPVDAPEIAVAVIVENGESGGGVAGPIARKVMDAYILGPQSVEDADTPATQVESDE</sequence>
<evidence type="ECO:0000256" key="1">
    <source>
        <dbReference type="ARBA" id="ARBA00004167"/>
    </source>
</evidence>
<dbReference type="InterPro" id="IPR036138">
    <property type="entry name" value="PBP_dimer_sf"/>
</dbReference>
<keyword evidence="5 14" id="KW-0121">Carboxypeptidase</keyword>
<evidence type="ECO:0000256" key="12">
    <source>
        <dbReference type="ARBA" id="ARBA00023136"/>
    </source>
</evidence>
<keyword evidence="11 14" id="KW-1133">Transmembrane helix</keyword>
<accession>A0ABX1GJ88</accession>
<keyword evidence="14" id="KW-0479">Metal-binding</keyword>
<comment type="pathway">
    <text evidence="14">Cell wall biogenesis; peptidoglycan biosynthesis.</text>
</comment>
<dbReference type="InterPro" id="IPR005311">
    <property type="entry name" value="PBP_dimer"/>
</dbReference>
<dbReference type="PANTHER" id="PTHR30627">
    <property type="entry name" value="PEPTIDOGLYCAN D,D-TRANSPEPTIDASE"/>
    <property type="match status" value="1"/>
</dbReference>
<dbReference type="GO" id="GO:0009002">
    <property type="term" value="F:serine-type D-Ala-D-Ala carboxypeptidase activity"/>
    <property type="evidence" value="ECO:0007669"/>
    <property type="project" value="UniProtKB-EC"/>
</dbReference>
<evidence type="ECO:0000256" key="7">
    <source>
        <dbReference type="ARBA" id="ARBA00022692"/>
    </source>
</evidence>
<comment type="catalytic activity">
    <reaction evidence="14">
        <text>Preferential cleavage: (Ac)2-L-Lys-D-Ala-|-D-Ala. Also transpeptidation of peptidyl-alanyl moieties that are N-acyl substituents of D-alanine.</text>
        <dbReference type="EC" id="3.4.16.4"/>
    </reaction>
</comment>
<dbReference type="InterPro" id="IPR017790">
    <property type="entry name" value="Penicillin-binding_protein_2"/>
</dbReference>
<comment type="caution">
    <text evidence="17">The sequence shown here is derived from an EMBL/GenBank/DDBJ whole genome shotgun (WGS) entry which is preliminary data.</text>
</comment>
<dbReference type="Pfam" id="PF00905">
    <property type="entry name" value="Transpeptidase"/>
    <property type="match status" value="1"/>
</dbReference>
<dbReference type="SUPFAM" id="SSF56601">
    <property type="entry name" value="beta-lactamase/transpeptidase-like"/>
    <property type="match status" value="1"/>
</dbReference>
<keyword evidence="13 14" id="KW-0961">Cell wall biogenesis/degradation</keyword>
<evidence type="ECO:0000256" key="13">
    <source>
        <dbReference type="ARBA" id="ARBA00023316"/>
    </source>
</evidence>
<evidence type="ECO:0000313" key="18">
    <source>
        <dbReference type="Proteomes" id="UP000765845"/>
    </source>
</evidence>
<keyword evidence="7 14" id="KW-0812">Transmembrane</keyword>